<dbReference type="AlphaFoldDB" id="A0A2J8QKE5"/>
<name>A0A2J8QKE5_PANTR</name>
<protein>
    <submittedName>
        <fullName evidence="2">IPO4 isoform 6</fullName>
    </submittedName>
</protein>
<proteinExistence type="predicted"/>
<feature type="compositionally biased region" description="Low complexity" evidence="1">
    <location>
        <begin position="106"/>
        <end position="116"/>
    </location>
</feature>
<dbReference type="EMBL" id="NBAG03000032">
    <property type="protein sequence ID" value="PNI96758.1"/>
    <property type="molecule type" value="Genomic_DNA"/>
</dbReference>
<comment type="caution">
    <text evidence="2">The sequence shown here is derived from an EMBL/GenBank/DDBJ whole genome shotgun (WGS) entry which is preliminary data.</text>
</comment>
<accession>A0A2J8QKE5</accession>
<reference evidence="2 3" key="1">
    <citation type="submission" date="2017-12" db="EMBL/GenBank/DDBJ databases">
        <title>High-resolution comparative analysis of great ape genomes.</title>
        <authorList>
            <person name="Pollen A."/>
            <person name="Hastie A."/>
            <person name="Hormozdiari F."/>
            <person name="Dougherty M."/>
            <person name="Liu R."/>
            <person name="Chaisson M."/>
            <person name="Hoppe E."/>
            <person name="Hill C."/>
            <person name="Pang A."/>
            <person name="Hillier L."/>
            <person name="Baker C."/>
            <person name="Armstrong J."/>
            <person name="Shendure J."/>
            <person name="Paten B."/>
            <person name="Wilson R."/>
            <person name="Chao H."/>
            <person name="Schneider V."/>
            <person name="Ventura M."/>
            <person name="Kronenberg Z."/>
            <person name="Murali S."/>
            <person name="Gordon D."/>
            <person name="Cantsilieris S."/>
            <person name="Munson K."/>
            <person name="Nelson B."/>
            <person name="Raja A."/>
            <person name="Underwood J."/>
            <person name="Diekhans M."/>
            <person name="Fiddes I."/>
            <person name="Haussler D."/>
            <person name="Eichler E."/>
        </authorList>
    </citation>
    <scope>NUCLEOTIDE SEQUENCE [LARGE SCALE GENOMIC DNA]</scope>
    <source>
        <strain evidence="2">Yerkes chimp pedigree #C0471</strain>
    </source>
</reference>
<evidence type="ECO:0000313" key="2">
    <source>
        <dbReference type="EMBL" id="PNI96758.1"/>
    </source>
</evidence>
<feature type="region of interest" description="Disordered" evidence="1">
    <location>
        <begin position="52"/>
        <end position="154"/>
    </location>
</feature>
<sequence length="154" mass="15859">MEPAGLERLLRELLLPDTERIRRATEQLQIVLRAPAALPALCDLLASAADPQTTEHPLATAGGGATGEPQVPDPDGPAERNRALCEPQPGPALSHHFSKGRPGGLATAFAAASAQYPQPPQPRERDGAFAAKCGGDLPARGLPTPPPGASSASE</sequence>
<dbReference type="Proteomes" id="UP000236370">
    <property type="component" value="Unassembled WGS sequence"/>
</dbReference>
<organism evidence="2 3">
    <name type="scientific">Pan troglodytes</name>
    <name type="common">Chimpanzee</name>
    <dbReference type="NCBI Taxonomy" id="9598"/>
    <lineage>
        <taxon>Eukaryota</taxon>
        <taxon>Metazoa</taxon>
        <taxon>Chordata</taxon>
        <taxon>Craniata</taxon>
        <taxon>Vertebrata</taxon>
        <taxon>Euteleostomi</taxon>
        <taxon>Mammalia</taxon>
        <taxon>Eutheria</taxon>
        <taxon>Euarchontoglires</taxon>
        <taxon>Primates</taxon>
        <taxon>Haplorrhini</taxon>
        <taxon>Catarrhini</taxon>
        <taxon>Hominidae</taxon>
        <taxon>Pan</taxon>
    </lineage>
</organism>
<evidence type="ECO:0000256" key="1">
    <source>
        <dbReference type="SAM" id="MobiDB-lite"/>
    </source>
</evidence>
<evidence type="ECO:0000313" key="3">
    <source>
        <dbReference type="Proteomes" id="UP000236370"/>
    </source>
</evidence>
<gene>
    <name evidence="2" type="ORF">CK820_G0029703</name>
</gene>